<proteinExistence type="predicted"/>
<comment type="caution">
    <text evidence="2">The sequence shown here is derived from an EMBL/GenBank/DDBJ whole genome shotgun (WGS) entry which is preliminary data.</text>
</comment>
<dbReference type="EMBL" id="DVMR01000049">
    <property type="protein sequence ID" value="HIU43847.1"/>
    <property type="molecule type" value="Genomic_DNA"/>
</dbReference>
<evidence type="ECO:0000313" key="3">
    <source>
        <dbReference type="Proteomes" id="UP000824073"/>
    </source>
</evidence>
<reference evidence="2" key="1">
    <citation type="submission" date="2020-10" db="EMBL/GenBank/DDBJ databases">
        <authorList>
            <person name="Gilroy R."/>
        </authorList>
    </citation>
    <scope>NUCLEOTIDE SEQUENCE</scope>
    <source>
        <strain evidence="2">CHK191-8634</strain>
    </source>
</reference>
<reference evidence="2" key="2">
    <citation type="journal article" date="2021" name="PeerJ">
        <title>Extensive microbial diversity within the chicken gut microbiome revealed by metagenomics and culture.</title>
        <authorList>
            <person name="Gilroy R."/>
            <person name="Ravi A."/>
            <person name="Getino M."/>
            <person name="Pursley I."/>
            <person name="Horton D.L."/>
            <person name="Alikhan N.F."/>
            <person name="Baker D."/>
            <person name="Gharbi K."/>
            <person name="Hall N."/>
            <person name="Watson M."/>
            <person name="Adriaenssens E.M."/>
            <person name="Foster-Nyarko E."/>
            <person name="Jarju S."/>
            <person name="Secka A."/>
            <person name="Antonio M."/>
            <person name="Oren A."/>
            <person name="Chaudhuri R.R."/>
            <person name="La Ragione R."/>
            <person name="Hildebrand F."/>
            <person name="Pallen M.J."/>
        </authorList>
    </citation>
    <scope>NUCLEOTIDE SEQUENCE</scope>
    <source>
        <strain evidence="2">CHK191-8634</strain>
    </source>
</reference>
<protein>
    <submittedName>
        <fullName evidence="2">Uncharacterized protein</fullName>
    </submittedName>
</protein>
<evidence type="ECO:0000313" key="2">
    <source>
        <dbReference type="EMBL" id="HIU43847.1"/>
    </source>
</evidence>
<evidence type="ECO:0000256" key="1">
    <source>
        <dbReference type="SAM" id="MobiDB-lite"/>
    </source>
</evidence>
<organism evidence="2 3">
    <name type="scientific">Candidatus Ventrousia excrementavium</name>
    <dbReference type="NCBI Taxonomy" id="2840961"/>
    <lineage>
        <taxon>Bacteria</taxon>
        <taxon>Bacillati</taxon>
        <taxon>Bacillota</taxon>
        <taxon>Clostridia</taxon>
        <taxon>Eubacteriales</taxon>
        <taxon>Clostridiaceae</taxon>
        <taxon>Clostridiaceae incertae sedis</taxon>
        <taxon>Candidatus Ventrousia</taxon>
    </lineage>
</organism>
<gene>
    <name evidence="2" type="ORF">IAB67_06065</name>
</gene>
<feature type="compositionally biased region" description="Low complexity" evidence="1">
    <location>
        <begin position="142"/>
        <end position="157"/>
    </location>
</feature>
<sequence length="157" mass="18106">MKYFTVPLINKRSRGFKTFILGQSAEQKHYRAQHVSEDITLLWLEASQFGKLHCFPCVLKEHDGMLVFQHASSKKVAESNAMLIQRWNLFVNPENIQTDYHVEEMNRKEFYALFNDCQRKALEDEYAKAVDETDTDADETPQPDSEAQASSESPSAK</sequence>
<feature type="compositionally biased region" description="Acidic residues" evidence="1">
    <location>
        <begin position="132"/>
        <end position="141"/>
    </location>
</feature>
<dbReference type="AlphaFoldDB" id="A0A9D1IUZ7"/>
<dbReference type="Proteomes" id="UP000824073">
    <property type="component" value="Unassembled WGS sequence"/>
</dbReference>
<name>A0A9D1IUZ7_9CLOT</name>
<accession>A0A9D1IUZ7</accession>
<feature type="region of interest" description="Disordered" evidence="1">
    <location>
        <begin position="125"/>
        <end position="157"/>
    </location>
</feature>